<sequence>PPTAHRFSPSPSPSQHPYLSSTPPSSTPHASTPQPPATTTTTPVLPLSSTPQPQPTPQTLTPFFTLISNPSSTIHKHPAVHYVFSDDDFDPISPSASGKEREQERVVVVDMNADGESVAAAHSFSSDWQVTGVNVASAPQWMAGDEDGGGGGASGSGGGLMLTIRGLEAPKVGSVGAAVTASGATGGGKESLYELAEMYHERMAEIKSVIEYAERSASAGASAEPE</sequence>
<name>A0A292Q116_9PEZI</name>
<reference evidence="2" key="1">
    <citation type="submission" date="2015-10" db="EMBL/GenBank/DDBJ databases">
        <authorList>
            <person name="Regsiter A."/>
            <person name="william w."/>
        </authorList>
    </citation>
    <scope>NUCLEOTIDE SEQUENCE</scope>
    <source>
        <strain evidence="2">Montdore</strain>
    </source>
</reference>
<proteinExistence type="predicted"/>
<dbReference type="AlphaFoldDB" id="A0A292Q116"/>
<dbReference type="Proteomes" id="UP001412239">
    <property type="component" value="Unassembled WGS sequence"/>
</dbReference>
<gene>
    <name evidence="2" type="ORF">GSTUAT00003408001</name>
</gene>
<feature type="region of interest" description="Disordered" evidence="1">
    <location>
        <begin position="1"/>
        <end position="60"/>
    </location>
</feature>
<feature type="compositionally biased region" description="Low complexity" evidence="1">
    <location>
        <begin position="19"/>
        <end position="60"/>
    </location>
</feature>
<feature type="non-terminal residue" evidence="2">
    <location>
        <position position="1"/>
    </location>
</feature>
<dbReference type="EMBL" id="LN890990">
    <property type="protein sequence ID" value="CUS12443.1"/>
    <property type="molecule type" value="Genomic_DNA"/>
</dbReference>
<keyword evidence="3" id="KW-1185">Reference proteome</keyword>
<evidence type="ECO:0000256" key="1">
    <source>
        <dbReference type="SAM" id="MobiDB-lite"/>
    </source>
</evidence>
<protein>
    <submittedName>
        <fullName evidence="2">Uncharacterized protein</fullName>
    </submittedName>
</protein>
<accession>A0A292Q116</accession>
<dbReference type="Gene3D" id="2.60.270.60">
    <property type="match status" value="1"/>
</dbReference>
<evidence type="ECO:0000313" key="3">
    <source>
        <dbReference type="Proteomes" id="UP001412239"/>
    </source>
</evidence>
<feature type="non-terminal residue" evidence="2">
    <location>
        <position position="226"/>
    </location>
</feature>
<evidence type="ECO:0000313" key="2">
    <source>
        <dbReference type="EMBL" id="CUS12443.1"/>
    </source>
</evidence>
<organism evidence="2 3">
    <name type="scientific">Tuber aestivum</name>
    <name type="common">summer truffle</name>
    <dbReference type="NCBI Taxonomy" id="59557"/>
    <lineage>
        <taxon>Eukaryota</taxon>
        <taxon>Fungi</taxon>
        <taxon>Dikarya</taxon>
        <taxon>Ascomycota</taxon>
        <taxon>Pezizomycotina</taxon>
        <taxon>Pezizomycetes</taxon>
        <taxon>Pezizales</taxon>
        <taxon>Tuberaceae</taxon>
        <taxon>Tuber</taxon>
    </lineage>
</organism>